<comment type="similarity">
    <text evidence="2">Belongs to the COG1 family.</text>
</comment>
<keyword evidence="10" id="KW-1185">Reference proteome</keyword>
<evidence type="ECO:0000256" key="3">
    <source>
        <dbReference type="ARBA" id="ARBA00020978"/>
    </source>
</evidence>
<dbReference type="GO" id="GO:0015031">
    <property type="term" value="P:protein transport"/>
    <property type="evidence" value="ECO:0007669"/>
    <property type="project" value="UniProtKB-KW"/>
</dbReference>
<sequence>MATPDLSTFTSSSQIFTHASHTLPQIRQIHKALHVQLEDTAARLRTQVGNSYRDLLGTADTIVAMRDDMERVQGTLGRMGGRCGRAVVGRKVAGLGRFVNEMEGEDGEVGREARGRLLSGNMGKGERLVLGARLWVLGRLLVKSLGKGEEVRGAESSLEGLHRRLLRGVEGVLRRGGEREDVLMALGAYSLATSSGARDVLRHFLRVRGQAMAMAFEADGEEVRKEGREQKDVLRCLGLYTRTLQDVQSLVPHRLTEALLALKKDALLADESLRAMEGLRLDVYKRWCGDEIQYYTPFIRHDDLDGKQAREMLTSWAKEGSGVLLRGLEKTLEGMSEFKAIVELRTSVLKLWIQEGGKAKGFDPSVLLDQIRDAINGHTLEVVEAKVAKLRLVGSEVSAALDAWRGGVTERHQSLWDEGSFDTDLSNGAAQFTQDVIARLYGRNDVVSKAVTCYQSWYHVIDDVAVVVDQLKRQRWDNDVDEIEDEETIEHRQKLLAKDDPQKLSEHLNVSLVKAFKRLEDHLGLLWKAHQDRPNKGTIAMYFIRVLRDIRARLPKDLEAVNKFGLDAVPSLHQTLAAAVVVAPLEELATVALVRKIVVGRSLWEGTPELPASPSPGIFKFLRNLSISMNDAGGDLWSPAAVRVLKQQLQKEVGKLWLEAIESAKSTSEPPAVKKPEEGDTDTTGTANGKDDPSSEVESTPEDERTVEQRRDLFVQWFFDISYLGAFLEAHSEKRQGLKAVGDAIYENTKLDSTAARDKMVKTTQDYWKRTSLLFGLLS</sequence>
<dbReference type="GO" id="GO:0000139">
    <property type="term" value="C:Golgi membrane"/>
    <property type="evidence" value="ECO:0007669"/>
    <property type="project" value="UniProtKB-SubCell"/>
</dbReference>
<evidence type="ECO:0000256" key="6">
    <source>
        <dbReference type="ARBA" id="ARBA00023034"/>
    </source>
</evidence>
<dbReference type="AlphaFoldDB" id="A0AA39Y7U7"/>
<accession>A0AA39Y7U7</accession>
<dbReference type="PANTHER" id="PTHR31658">
    <property type="entry name" value="CONSERVED OLIGOMERIC GOLGI COMPLEX SUBUNIT 1"/>
    <property type="match status" value="1"/>
</dbReference>
<evidence type="ECO:0000256" key="1">
    <source>
        <dbReference type="ARBA" id="ARBA00004395"/>
    </source>
</evidence>
<keyword evidence="7" id="KW-0472">Membrane</keyword>
<evidence type="ECO:0000256" key="4">
    <source>
        <dbReference type="ARBA" id="ARBA00022448"/>
    </source>
</evidence>
<feature type="region of interest" description="Disordered" evidence="8">
    <location>
        <begin position="667"/>
        <end position="707"/>
    </location>
</feature>
<dbReference type="PANTHER" id="PTHR31658:SF0">
    <property type="entry name" value="CONSERVED OLIGOMERIC GOLGI COMPLEX SUBUNIT 1"/>
    <property type="match status" value="1"/>
</dbReference>
<evidence type="ECO:0000256" key="7">
    <source>
        <dbReference type="ARBA" id="ARBA00023136"/>
    </source>
</evidence>
<evidence type="ECO:0000256" key="8">
    <source>
        <dbReference type="SAM" id="MobiDB-lite"/>
    </source>
</evidence>
<dbReference type="GO" id="GO:0006891">
    <property type="term" value="P:intra-Golgi vesicle-mediated transport"/>
    <property type="evidence" value="ECO:0007669"/>
    <property type="project" value="InterPro"/>
</dbReference>
<gene>
    <name evidence="9" type="ORF">B0T16DRAFT_510032</name>
</gene>
<reference evidence="9" key="1">
    <citation type="submission" date="2023-06" db="EMBL/GenBank/DDBJ databases">
        <title>Genome-scale phylogeny and comparative genomics of the fungal order Sordariales.</title>
        <authorList>
            <consortium name="Lawrence Berkeley National Laboratory"/>
            <person name="Hensen N."/>
            <person name="Bonometti L."/>
            <person name="Westerberg I."/>
            <person name="Brannstrom I.O."/>
            <person name="Guillou S."/>
            <person name="Cros-Aarteil S."/>
            <person name="Calhoun S."/>
            <person name="Haridas S."/>
            <person name="Kuo A."/>
            <person name="Mondo S."/>
            <person name="Pangilinan J."/>
            <person name="Riley R."/>
            <person name="Labutti K."/>
            <person name="Andreopoulos B."/>
            <person name="Lipzen A."/>
            <person name="Chen C."/>
            <person name="Yanf M."/>
            <person name="Daum C."/>
            <person name="Ng V."/>
            <person name="Clum A."/>
            <person name="Steindorff A."/>
            <person name="Ohm R."/>
            <person name="Martin F."/>
            <person name="Silar P."/>
            <person name="Natvig D."/>
            <person name="Lalanne C."/>
            <person name="Gautier V."/>
            <person name="Ament-Velasquez S.L."/>
            <person name="Kruys A."/>
            <person name="Hutchinson M.I."/>
            <person name="Powell A.J."/>
            <person name="Barry K."/>
            <person name="Miller A.N."/>
            <person name="Grigoriev I.V."/>
            <person name="Debuchy R."/>
            <person name="Gladieux P."/>
            <person name="Thoren M.H."/>
            <person name="Johannesson H."/>
        </authorList>
    </citation>
    <scope>NUCLEOTIDE SEQUENCE</scope>
    <source>
        <strain evidence="9">SMH2532-1</strain>
    </source>
</reference>
<dbReference type="InterPro" id="IPR033370">
    <property type="entry name" value="COG1"/>
</dbReference>
<protein>
    <recommendedName>
        <fullName evidence="3">Conserved oligomeric Golgi complex subunit 1</fullName>
    </recommendedName>
</protein>
<dbReference type="GO" id="GO:0017119">
    <property type="term" value="C:Golgi transport complex"/>
    <property type="evidence" value="ECO:0007669"/>
    <property type="project" value="InterPro"/>
</dbReference>
<keyword evidence="6" id="KW-0333">Golgi apparatus</keyword>
<keyword evidence="5" id="KW-0653">Protein transport</keyword>
<dbReference type="Proteomes" id="UP001174936">
    <property type="component" value="Unassembled WGS sequence"/>
</dbReference>
<proteinExistence type="inferred from homology"/>
<evidence type="ECO:0000313" key="9">
    <source>
        <dbReference type="EMBL" id="KAK0646095.1"/>
    </source>
</evidence>
<dbReference type="Pfam" id="PF08700">
    <property type="entry name" value="VPS51_Exo84_N"/>
    <property type="match status" value="1"/>
</dbReference>
<comment type="subcellular location">
    <subcellularLocation>
        <location evidence="1">Golgi apparatus membrane</location>
        <topology evidence="1">Peripheral membrane protein</topology>
    </subcellularLocation>
</comment>
<evidence type="ECO:0000256" key="2">
    <source>
        <dbReference type="ARBA" id="ARBA00006653"/>
    </source>
</evidence>
<name>A0AA39Y7U7_9PEZI</name>
<organism evidence="9 10">
    <name type="scientific">Cercophora newfieldiana</name>
    <dbReference type="NCBI Taxonomy" id="92897"/>
    <lineage>
        <taxon>Eukaryota</taxon>
        <taxon>Fungi</taxon>
        <taxon>Dikarya</taxon>
        <taxon>Ascomycota</taxon>
        <taxon>Pezizomycotina</taxon>
        <taxon>Sordariomycetes</taxon>
        <taxon>Sordariomycetidae</taxon>
        <taxon>Sordariales</taxon>
        <taxon>Lasiosphaeriaceae</taxon>
        <taxon>Cercophora</taxon>
    </lineage>
</organism>
<evidence type="ECO:0000313" key="10">
    <source>
        <dbReference type="Proteomes" id="UP001174936"/>
    </source>
</evidence>
<dbReference type="EMBL" id="JAULSV010000004">
    <property type="protein sequence ID" value="KAK0646095.1"/>
    <property type="molecule type" value="Genomic_DNA"/>
</dbReference>
<evidence type="ECO:0000256" key="5">
    <source>
        <dbReference type="ARBA" id="ARBA00022927"/>
    </source>
</evidence>
<keyword evidence="4" id="KW-0813">Transport</keyword>
<comment type="caution">
    <text evidence="9">The sequence shown here is derived from an EMBL/GenBank/DDBJ whole genome shotgun (WGS) entry which is preliminary data.</text>
</comment>